<sequence>MASEPPNMVLDLVGEKLHRPTPAPSQFSIFGVPDVLRKLNEKAYEPELLAIGPYHHSKHHLSAFEEHKISYLQTLIERTGIRYAEYVRAMWALEERARNCYGGSISFGKNEFVQMMFFDSCFIVEVI</sequence>
<dbReference type="AlphaFoldDB" id="A0A067CZL6"/>
<evidence type="ECO:0000313" key="1">
    <source>
        <dbReference type="EMBL" id="KDO36154.1"/>
    </source>
</evidence>
<organism evidence="1 2">
    <name type="scientific">Citrus sinensis</name>
    <name type="common">Sweet orange</name>
    <name type="synonym">Citrus aurantium var. sinensis</name>
    <dbReference type="NCBI Taxonomy" id="2711"/>
    <lineage>
        <taxon>Eukaryota</taxon>
        <taxon>Viridiplantae</taxon>
        <taxon>Streptophyta</taxon>
        <taxon>Embryophyta</taxon>
        <taxon>Tracheophyta</taxon>
        <taxon>Spermatophyta</taxon>
        <taxon>Magnoliopsida</taxon>
        <taxon>eudicotyledons</taxon>
        <taxon>Gunneridae</taxon>
        <taxon>Pentapetalae</taxon>
        <taxon>rosids</taxon>
        <taxon>malvids</taxon>
        <taxon>Sapindales</taxon>
        <taxon>Rutaceae</taxon>
        <taxon>Aurantioideae</taxon>
        <taxon>Citrus</taxon>
    </lineage>
</organism>
<evidence type="ECO:0000313" key="2">
    <source>
        <dbReference type="Proteomes" id="UP000027120"/>
    </source>
</evidence>
<accession>A0A067CZL6</accession>
<dbReference type="Pfam" id="PF03140">
    <property type="entry name" value="DUF247"/>
    <property type="match status" value="1"/>
</dbReference>
<feature type="non-terminal residue" evidence="1">
    <location>
        <position position="127"/>
    </location>
</feature>
<gene>
    <name evidence="1" type="ORF">CISIN_1g043206mg</name>
</gene>
<keyword evidence="2" id="KW-1185">Reference proteome</keyword>
<proteinExistence type="predicted"/>
<dbReference type="InterPro" id="IPR004158">
    <property type="entry name" value="DUF247_pln"/>
</dbReference>
<name>A0A067CZL6_CITSI</name>
<protein>
    <submittedName>
        <fullName evidence="1">Uncharacterized protein</fullName>
    </submittedName>
</protein>
<dbReference type="STRING" id="2711.A0A067CZL6"/>
<reference evidence="1 2" key="1">
    <citation type="submission" date="2014-04" db="EMBL/GenBank/DDBJ databases">
        <authorList>
            <consortium name="International Citrus Genome Consortium"/>
            <person name="Gmitter F."/>
            <person name="Chen C."/>
            <person name="Farmerie W."/>
            <person name="Harkins T."/>
            <person name="Desany B."/>
            <person name="Mohiuddin M."/>
            <person name="Kodira C."/>
            <person name="Borodovsky M."/>
            <person name="Lomsadze A."/>
            <person name="Burns P."/>
            <person name="Jenkins J."/>
            <person name="Prochnik S."/>
            <person name="Shu S."/>
            <person name="Chapman J."/>
            <person name="Pitluck S."/>
            <person name="Schmutz J."/>
            <person name="Rokhsar D."/>
        </authorList>
    </citation>
    <scope>NUCLEOTIDE SEQUENCE</scope>
</reference>
<dbReference type="Proteomes" id="UP000027120">
    <property type="component" value="Unassembled WGS sequence"/>
</dbReference>
<dbReference type="PANTHER" id="PTHR31170">
    <property type="entry name" value="BNAC04G53230D PROTEIN"/>
    <property type="match status" value="1"/>
</dbReference>
<dbReference type="EMBL" id="KK795577">
    <property type="protein sequence ID" value="KDO36154.1"/>
    <property type="molecule type" value="Genomic_DNA"/>
</dbReference>
<dbReference type="PANTHER" id="PTHR31170:SF17">
    <property type="match status" value="1"/>
</dbReference>